<keyword evidence="1" id="KW-0805">Transcription regulation</keyword>
<protein>
    <recommendedName>
        <fullName evidence="5">HTH araC/xylS-type domain-containing protein</fullName>
    </recommendedName>
</protein>
<organism evidence="6 7">
    <name type="scientific">Paenibacillus pectinilyticus</name>
    <dbReference type="NCBI Taxonomy" id="512399"/>
    <lineage>
        <taxon>Bacteria</taxon>
        <taxon>Bacillati</taxon>
        <taxon>Bacillota</taxon>
        <taxon>Bacilli</taxon>
        <taxon>Bacillales</taxon>
        <taxon>Paenibacillaceae</taxon>
        <taxon>Paenibacillus</taxon>
    </lineage>
</organism>
<dbReference type="PROSITE" id="PS01124">
    <property type="entry name" value="HTH_ARAC_FAMILY_2"/>
    <property type="match status" value="1"/>
</dbReference>
<dbReference type="Proteomes" id="UP000093309">
    <property type="component" value="Unassembled WGS sequence"/>
</dbReference>
<reference evidence="7" key="1">
    <citation type="submission" date="2016-05" db="EMBL/GenBank/DDBJ databases">
        <title>Paenibacillus oryzae. sp. nov., isolated from the rice root.</title>
        <authorList>
            <person name="Zhang J."/>
            <person name="Zhang X."/>
        </authorList>
    </citation>
    <scope>NUCLEOTIDE SEQUENCE [LARGE SCALE GENOMIC DNA]</scope>
    <source>
        <strain evidence="7">KCTC13222</strain>
    </source>
</reference>
<dbReference type="Gene3D" id="6.10.340.10">
    <property type="match status" value="1"/>
</dbReference>
<dbReference type="Gene3D" id="3.30.450.20">
    <property type="entry name" value="PAS domain"/>
    <property type="match status" value="1"/>
</dbReference>
<dbReference type="GO" id="GO:0043565">
    <property type="term" value="F:sequence-specific DNA binding"/>
    <property type="evidence" value="ECO:0007669"/>
    <property type="project" value="InterPro"/>
</dbReference>
<evidence type="ECO:0000256" key="3">
    <source>
        <dbReference type="ARBA" id="ARBA00023163"/>
    </source>
</evidence>
<feature type="domain" description="HTH araC/xylS-type" evidence="5">
    <location>
        <begin position="660"/>
        <end position="758"/>
    </location>
</feature>
<gene>
    <name evidence="6" type="ORF">A8709_22085</name>
</gene>
<accession>A0A1C0ZY25</accession>
<evidence type="ECO:0000259" key="5">
    <source>
        <dbReference type="PROSITE" id="PS01124"/>
    </source>
</evidence>
<dbReference type="EMBL" id="LYPC01000026">
    <property type="protein sequence ID" value="OCT13012.1"/>
    <property type="molecule type" value="Genomic_DNA"/>
</dbReference>
<dbReference type="GO" id="GO:0003700">
    <property type="term" value="F:DNA-binding transcription factor activity"/>
    <property type="evidence" value="ECO:0007669"/>
    <property type="project" value="InterPro"/>
</dbReference>
<dbReference type="Gene3D" id="1.10.10.60">
    <property type="entry name" value="Homeodomain-like"/>
    <property type="match status" value="2"/>
</dbReference>
<keyword evidence="3" id="KW-0804">Transcription</keyword>
<proteinExistence type="predicted"/>
<dbReference type="AlphaFoldDB" id="A0A1C0ZY25"/>
<feature type="transmembrane region" description="Helical" evidence="4">
    <location>
        <begin position="12"/>
        <end position="37"/>
    </location>
</feature>
<evidence type="ECO:0000313" key="7">
    <source>
        <dbReference type="Proteomes" id="UP000093309"/>
    </source>
</evidence>
<evidence type="ECO:0000256" key="2">
    <source>
        <dbReference type="ARBA" id="ARBA00023125"/>
    </source>
</evidence>
<dbReference type="SUPFAM" id="SSF46689">
    <property type="entry name" value="Homeodomain-like"/>
    <property type="match status" value="1"/>
</dbReference>
<keyword evidence="4" id="KW-0812">Transmembrane</keyword>
<keyword evidence="4" id="KW-1133">Transmembrane helix</keyword>
<dbReference type="CDD" id="cd12912">
    <property type="entry name" value="PDC2_MCP_like"/>
    <property type="match status" value="1"/>
</dbReference>
<keyword evidence="2" id="KW-0238">DNA-binding</keyword>
<comment type="caution">
    <text evidence="6">The sequence shown here is derived from an EMBL/GenBank/DDBJ whole genome shotgun (WGS) entry which is preliminary data.</text>
</comment>
<dbReference type="InterPro" id="IPR020449">
    <property type="entry name" value="Tscrpt_reg_AraC-type_HTH"/>
</dbReference>
<name>A0A1C0ZY25_9BACL</name>
<dbReference type="InterPro" id="IPR018060">
    <property type="entry name" value="HTH_AraC"/>
</dbReference>
<dbReference type="Pfam" id="PF12833">
    <property type="entry name" value="HTH_18"/>
    <property type="match status" value="1"/>
</dbReference>
<feature type="transmembrane region" description="Helical" evidence="4">
    <location>
        <begin position="304"/>
        <end position="323"/>
    </location>
</feature>
<dbReference type="SUPFAM" id="SSF103190">
    <property type="entry name" value="Sensory domain-like"/>
    <property type="match status" value="1"/>
</dbReference>
<dbReference type="InterPro" id="IPR029151">
    <property type="entry name" value="Sensor-like_sf"/>
</dbReference>
<dbReference type="InterPro" id="IPR009057">
    <property type="entry name" value="Homeodomain-like_sf"/>
</dbReference>
<dbReference type="STRING" id="512399.A8709_22085"/>
<sequence length="761" mass="86404">MFNIRARMSTIYSRILLFNILLVIILSLAPQLVYIHYFSSAYNQEINRQSTQDVSKLKYAVDETILDRVIRLVNIYFSDIPSNEVLAYPLTHDISGNGFKIAEVSNFLTDIPYKLNFLQSVEVWYTAGNIYINDKYNSYLDSEGSRKSLDEEWINVLRTMNTPNRWLPPRIIPPLNTSVITYLSNIPLIDSLANRQAVVAINIKESAIHNLIQSSPTDGETLFIVDETGKVLVHSDSQQVGQNFSQKDYITSLLHNQDAGTFEASVDGVQSVVSYAKSKYNNWKYVSVISIDTLYQKSKQLKHYLLITTIILLTVSLLFSIYMTHWANKPMRSIIQTIRNLGQSDGQEQAGKNEFTMLHQVMDRVSHTITDLNHQMETNKPIIRDKFIMRLLQGDLDQSDPQVVNMEKVLQLPFDREKTACMALKIFGTEGIGLKNEMMIQYSMLQQVEELGDYGLCSTMDNAGHIIVILNYSHVLDKVQIHNSISGQMKGKFVLGFGREYDHAYSHIAQSYTEACECLNYAFIMPAESCISYEDLAIAQRKDHGSGLQIIEQLSVAVRNRNQEMVASILDILRKGLVSGRYHIDFCRNTVFDAISIIRTTAIAMDIDLERFLGYDIRDYGRKMDNVADLTDWLTGVAVQIMDFHTADATEDDPGTALERQILAYIEQNIYNEISLSSLSEGIHMNSSYVSRIYKSVMGSNFSEHVAGIKMKHAESLLRESDLSIKEIAAKLGYTSPRYFANVFKENFGCTPKSYRDSLGS</sequence>
<evidence type="ECO:0000313" key="6">
    <source>
        <dbReference type="EMBL" id="OCT13012.1"/>
    </source>
</evidence>
<evidence type="ECO:0000256" key="1">
    <source>
        <dbReference type="ARBA" id="ARBA00023015"/>
    </source>
</evidence>
<dbReference type="PANTHER" id="PTHR43280:SF10">
    <property type="entry name" value="REGULATORY PROTEIN POCR"/>
    <property type="match status" value="1"/>
</dbReference>
<dbReference type="PROSITE" id="PS00041">
    <property type="entry name" value="HTH_ARAC_FAMILY_1"/>
    <property type="match status" value="1"/>
</dbReference>
<dbReference type="PANTHER" id="PTHR43280">
    <property type="entry name" value="ARAC-FAMILY TRANSCRIPTIONAL REGULATOR"/>
    <property type="match status" value="1"/>
</dbReference>
<dbReference type="PRINTS" id="PR00032">
    <property type="entry name" value="HTHARAC"/>
</dbReference>
<dbReference type="SMART" id="SM00342">
    <property type="entry name" value="HTH_ARAC"/>
    <property type="match status" value="1"/>
</dbReference>
<dbReference type="OrthoDB" id="145012at2"/>
<keyword evidence="4" id="KW-0472">Membrane</keyword>
<dbReference type="InterPro" id="IPR018062">
    <property type="entry name" value="HTH_AraC-typ_CS"/>
</dbReference>
<keyword evidence="7" id="KW-1185">Reference proteome</keyword>
<dbReference type="RefSeq" id="WP_065855098.1">
    <property type="nucleotide sequence ID" value="NZ_LYPC01000026.1"/>
</dbReference>
<evidence type="ECO:0000256" key="4">
    <source>
        <dbReference type="SAM" id="Phobius"/>
    </source>
</evidence>